<dbReference type="GeneID" id="139186845"/>
<dbReference type="Gene3D" id="1.10.132.10">
    <property type="match status" value="1"/>
</dbReference>
<dbReference type="InterPro" id="IPR014727">
    <property type="entry name" value="TopoI_cat_a/b-sub_euk"/>
</dbReference>
<dbReference type="InterPro" id="IPR051062">
    <property type="entry name" value="Topoisomerase_IB"/>
</dbReference>
<evidence type="ECO:0000256" key="1">
    <source>
        <dbReference type="PROSITE-ProRule" id="PRU01382"/>
    </source>
</evidence>
<feature type="region of interest" description="Disordered" evidence="2">
    <location>
        <begin position="51"/>
        <end position="103"/>
    </location>
</feature>
<organism evidence="4 5">
    <name type="scientific">Bos indicus</name>
    <name type="common">Zebu</name>
    <dbReference type="NCBI Taxonomy" id="9915"/>
    <lineage>
        <taxon>Eukaryota</taxon>
        <taxon>Metazoa</taxon>
        <taxon>Chordata</taxon>
        <taxon>Craniata</taxon>
        <taxon>Vertebrata</taxon>
        <taxon>Euteleostomi</taxon>
        <taxon>Mammalia</taxon>
        <taxon>Eutheria</taxon>
        <taxon>Laurasiatheria</taxon>
        <taxon>Artiodactyla</taxon>
        <taxon>Ruminantia</taxon>
        <taxon>Pecora</taxon>
        <taxon>Bovidae</taxon>
        <taxon>Bovinae</taxon>
        <taxon>Bos</taxon>
    </lineage>
</organism>
<dbReference type="Pfam" id="PF14370">
    <property type="entry name" value="Topo_C_assoc"/>
    <property type="match status" value="1"/>
</dbReference>
<dbReference type="RefSeq" id="XP_070658370.1">
    <property type="nucleotide sequence ID" value="XM_070802269.1"/>
</dbReference>
<name>A0ABM4TE93_BOSIN</name>
<dbReference type="SUPFAM" id="SSF46596">
    <property type="entry name" value="Eukaryotic DNA topoisomerase I, dispensable insert domain"/>
    <property type="match status" value="1"/>
</dbReference>
<proteinExistence type="predicted"/>
<keyword evidence="4" id="KW-1185">Reference proteome</keyword>
<evidence type="ECO:0000313" key="5">
    <source>
        <dbReference type="RefSeq" id="XP_070658370.1"/>
    </source>
</evidence>
<keyword evidence="1" id="KW-0238">DNA-binding</keyword>
<dbReference type="PROSITE" id="PS52038">
    <property type="entry name" value="TOPO_IB_2"/>
    <property type="match status" value="1"/>
</dbReference>
<comment type="caution">
    <text evidence="1">Lacks conserved residue(s) required for the propagation of feature annotation.</text>
</comment>
<dbReference type="SUPFAM" id="SSF56349">
    <property type="entry name" value="DNA breaking-rejoining enzymes"/>
    <property type="match status" value="1"/>
</dbReference>
<dbReference type="PANTHER" id="PTHR10290:SF1">
    <property type="entry name" value="DNA TOPOISOMERASE I, MITOCHONDRIAL"/>
    <property type="match status" value="1"/>
</dbReference>
<gene>
    <name evidence="5" type="primary">TOP1MT</name>
</gene>
<evidence type="ECO:0000256" key="2">
    <source>
        <dbReference type="SAM" id="MobiDB-lite"/>
    </source>
</evidence>
<protein>
    <submittedName>
        <fullName evidence="5">DNA topoisomerase I, mitochondrial</fullName>
    </submittedName>
</protein>
<feature type="compositionally biased region" description="Low complexity" evidence="2">
    <location>
        <begin position="86"/>
        <end position="102"/>
    </location>
</feature>
<feature type="domain" description="Topoisomerase I C-terminal" evidence="3">
    <location>
        <begin position="115"/>
        <end position="183"/>
    </location>
</feature>
<evidence type="ECO:0000313" key="4">
    <source>
        <dbReference type="Proteomes" id="UP001652663"/>
    </source>
</evidence>
<accession>A0ABM4TE93</accession>
<sequence length="183" mass="19828">MHQPFSKVLGVSAEPHRHLILSSAPFSVCFVLHFLCCQAWMEGPHSVPRVGVPESRSRGAHPGDGGGPWGTASPPPTLGLPGPEQSGAMPARGPAPPASASSLEKRGRLLEKLEEQLLRVSTQATDKEGSKQVALGTSELICLDPRIGVTWRKKSEVPVEKVYKTQREKLTWALDMVGEDFEF</sequence>
<reference evidence="5" key="1">
    <citation type="submission" date="2025-08" db="UniProtKB">
        <authorList>
            <consortium name="RefSeq"/>
        </authorList>
    </citation>
    <scope>IDENTIFICATION</scope>
    <source>
        <tissue evidence="5">Blood</tissue>
    </source>
</reference>
<dbReference type="InterPro" id="IPR011010">
    <property type="entry name" value="DNA_brk_join_enz"/>
</dbReference>
<dbReference type="PANTHER" id="PTHR10290">
    <property type="entry name" value="DNA TOPOISOMERASE I"/>
    <property type="match status" value="1"/>
</dbReference>
<evidence type="ECO:0000259" key="3">
    <source>
        <dbReference type="Pfam" id="PF14370"/>
    </source>
</evidence>
<dbReference type="InterPro" id="IPR025834">
    <property type="entry name" value="TopoI_C_dom"/>
</dbReference>
<dbReference type="Proteomes" id="UP001652663">
    <property type="component" value="Chromosome 14"/>
</dbReference>